<dbReference type="PROSITE" id="PS50931">
    <property type="entry name" value="HTH_LYSR"/>
    <property type="match status" value="1"/>
</dbReference>
<evidence type="ECO:0000256" key="3">
    <source>
        <dbReference type="ARBA" id="ARBA00023125"/>
    </source>
</evidence>
<sequence length="309" mass="33475">MDFTGRSGEMEIFAKVAQEGSLSAAARALGLTPSAVSRIIARTEQRLGTRLLLRTTRAITLTPEGDAYLRGARRILADLDEVEDAITDQGVPRGRLRVSAALGHARLTVVPLLAQFSALYPQVLVDLTLSDEVVDIAGGQADVALRFGHLPDSSLSARYIGDTGQVIVASPDYLQRCGTPVAPEDLARHNCLRFNFRRAEADWPFCRDGQAFALKVTGNLECSSGEALAQFARLGAGIARIGTFTVADDLNNGQLVPVLEAYNPGDREPIHAVFVGGPAMPARVRVFVDFLVQHHQGWPTRHEQPRFTP</sequence>
<dbReference type="InterPro" id="IPR005119">
    <property type="entry name" value="LysR_subst-bd"/>
</dbReference>
<protein>
    <submittedName>
        <fullName evidence="6">LysR family transcriptional regulator</fullName>
    </submittedName>
</protein>
<dbReference type="EMBL" id="JBBHLD010000031">
    <property type="protein sequence ID" value="MEJ5907652.1"/>
    <property type="molecule type" value="Genomic_DNA"/>
</dbReference>
<keyword evidence="3" id="KW-0238">DNA-binding</keyword>
<dbReference type="InterPro" id="IPR036390">
    <property type="entry name" value="WH_DNA-bd_sf"/>
</dbReference>
<comment type="caution">
    <text evidence="6">The sequence shown here is derived from an EMBL/GenBank/DDBJ whole genome shotgun (WGS) entry which is preliminary data.</text>
</comment>
<evidence type="ECO:0000256" key="1">
    <source>
        <dbReference type="ARBA" id="ARBA00009437"/>
    </source>
</evidence>
<proteinExistence type="inferred from homology"/>
<feature type="domain" description="HTH lysR-type" evidence="5">
    <location>
        <begin position="1"/>
        <end position="62"/>
    </location>
</feature>
<dbReference type="SUPFAM" id="SSF46785">
    <property type="entry name" value="Winged helix' DNA-binding domain"/>
    <property type="match status" value="1"/>
</dbReference>
<name>A0ABU8RCS6_9PSED</name>
<dbReference type="Gene3D" id="1.10.10.10">
    <property type="entry name" value="Winged helix-like DNA-binding domain superfamily/Winged helix DNA-binding domain"/>
    <property type="match status" value="1"/>
</dbReference>
<keyword evidence="2" id="KW-0805">Transcription regulation</keyword>
<comment type="similarity">
    <text evidence="1">Belongs to the LysR transcriptional regulatory family.</text>
</comment>
<dbReference type="Pfam" id="PF00126">
    <property type="entry name" value="HTH_1"/>
    <property type="match status" value="1"/>
</dbReference>
<organism evidence="6 7">
    <name type="scientific">Pseudomonas kermanshahensis</name>
    <dbReference type="NCBI Taxonomy" id="2745482"/>
    <lineage>
        <taxon>Bacteria</taxon>
        <taxon>Pseudomonadati</taxon>
        <taxon>Pseudomonadota</taxon>
        <taxon>Gammaproteobacteria</taxon>
        <taxon>Pseudomonadales</taxon>
        <taxon>Pseudomonadaceae</taxon>
        <taxon>Pseudomonas</taxon>
    </lineage>
</organism>
<keyword evidence="4" id="KW-0804">Transcription</keyword>
<evidence type="ECO:0000256" key="2">
    <source>
        <dbReference type="ARBA" id="ARBA00023015"/>
    </source>
</evidence>
<dbReference type="InterPro" id="IPR058163">
    <property type="entry name" value="LysR-type_TF_proteobact-type"/>
</dbReference>
<dbReference type="RefSeq" id="WP_186703211.1">
    <property type="nucleotide sequence ID" value="NZ_JABWRY020000001.1"/>
</dbReference>
<dbReference type="Gene3D" id="3.40.190.290">
    <property type="match status" value="1"/>
</dbReference>
<evidence type="ECO:0000256" key="4">
    <source>
        <dbReference type="ARBA" id="ARBA00023163"/>
    </source>
</evidence>
<evidence type="ECO:0000313" key="7">
    <source>
        <dbReference type="Proteomes" id="UP001377692"/>
    </source>
</evidence>
<dbReference type="InterPro" id="IPR000847">
    <property type="entry name" value="LysR_HTH_N"/>
</dbReference>
<dbReference type="Proteomes" id="UP001377692">
    <property type="component" value="Unassembled WGS sequence"/>
</dbReference>
<dbReference type="InterPro" id="IPR036388">
    <property type="entry name" value="WH-like_DNA-bd_sf"/>
</dbReference>
<accession>A0ABU8RCS6</accession>
<reference evidence="6 7" key="1">
    <citation type="submission" date="2024-02" db="EMBL/GenBank/DDBJ databases">
        <title>Identification of pathogenicity and growth-promoting functions of Pseudomonas putida variants.</title>
        <authorList>
            <person name="Sun J."/>
        </authorList>
    </citation>
    <scope>NUCLEOTIDE SEQUENCE [LARGE SCALE GENOMIC DNA]</scope>
    <source>
        <strain evidence="6 7">A04</strain>
    </source>
</reference>
<dbReference type="Pfam" id="PF03466">
    <property type="entry name" value="LysR_substrate"/>
    <property type="match status" value="1"/>
</dbReference>
<gene>
    <name evidence="6" type="ORF">V7V80_23475</name>
</gene>
<keyword evidence="7" id="KW-1185">Reference proteome</keyword>
<dbReference type="PANTHER" id="PTHR30537:SF71">
    <property type="entry name" value="TRANSCRIPTIONAL REGULATORY PROTEIN"/>
    <property type="match status" value="1"/>
</dbReference>
<evidence type="ECO:0000313" key="6">
    <source>
        <dbReference type="EMBL" id="MEJ5907652.1"/>
    </source>
</evidence>
<dbReference type="SUPFAM" id="SSF53850">
    <property type="entry name" value="Periplasmic binding protein-like II"/>
    <property type="match status" value="1"/>
</dbReference>
<dbReference type="PANTHER" id="PTHR30537">
    <property type="entry name" value="HTH-TYPE TRANSCRIPTIONAL REGULATOR"/>
    <property type="match status" value="1"/>
</dbReference>
<evidence type="ECO:0000259" key="5">
    <source>
        <dbReference type="PROSITE" id="PS50931"/>
    </source>
</evidence>